<dbReference type="InParanoid" id="A0A2H3CSQ8"/>
<dbReference type="OMA" id="KAMNTEW"/>
<dbReference type="EMBL" id="KZ293698">
    <property type="protein sequence ID" value="PBK84464.1"/>
    <property type="molecule type" value="Genomic_DNA"/>
</dbReference>
<sequence>LRQEFRDLEILDDITRLRFVSELDVGVIGLTRSELIVSYRAWKGTCYVPDTVPDAIKWSEKDLMSGKATKTATAWVAAKGSKKLNIDKGEPLPSTVGVKRKRGSESGTQWRDSKRTKPDDTKSTEECVSNSTISENLSPEGLIWSNNSCGYDSVFTILYQIWLKDPHVWSGIYKAMNTEWMGKLADGFEQYKSGQSTLEI</sequence>
<evidence type="ECO:0000313" key="3">
    <source>
        <dbReference type="Proteomes" id="UP000217790"/>
    </source>
</evidence>
<feature type="non-terminal residue" evidence="2">
    <location>
        <position position="200"/>
    </location>
</feature>
<accession>A0A2H3CSQ8</accession>
<feature type="non-terminal residue" evidence="2">
    <location>
        <position position="1"/>
    </location>
</feature>
<keyword evidence="3" id="KW-1185">Reference proteome</keyword>
<name>A0A2H3CSQ8_ARMGA</name>
<feature type="region of interest" description="Disordered" evidence="1">
    <location>
        <begin position="87"/>
        <end position="125"/>
    </location>
</feature>
<protein>
    <submittedName>
        <fullName evidence="2">Uncharacterized protein</fullName>
    </submittedName>
</protein>
<gene>
    <name evidence="2" type="ORF">ARMGADRAFT_909407</name>
</gene>
<dbReference type="Proteomes" id="UP000217790">
    <property type="component" value="Unassembled WGS sequence"/>
</dbReference>
<reference evidence="3" key="1">
    <citation type="journal article" date="2017" name="Nat. Ecol. Evol.">
        <title>Genome expansion and lineage-specific genetic innovations in the forest pathogenic fungi Armillaria.</title>
        <authorList>
            <person name="Sipos G."/>
            <person name="Prasanna A.N."/>
            <person name="Walter M.C."/>
            <person name="O'Connor E."/>
            <person name="Balint B."/>
            <person name="Krizsan K."/>
            <person name="Kiss B."/>
            <person name="Hess J."/>
            <person name="Varga T."/>
            <person name="Slot J."/>
            <person name="Riley R."/>
            <person name="Boka B."/>
            <person name="Rigling D."/>
            <person name="Barry K."/>
            <person name="Lee J."/>
            <person name="Mihaltcheva S."/>
            <person name="LaButti K."/>
            <person name="Lipzen A."/>
            <person name="Waldron R."/>
            <person name="Moloney N.M."/>
            <person name="Sperisen C."/>
            <person name="Kredics L."/>
            <person name="Vagvoelgyi C."/>
            <person name="Patrignani A."/>
            <person name="Fitzpatrick D."/>
            <person name="Nagy I."/>
            <person name="Doyle S."/>
            <person name="Anderson J.B."/>
            <person name="Grigoriev I.V."/>
            <person name="Gueldener U."/>
            <person name="Muensterkoetter M."/>
            <person name="Nagy L.G."/>
        </authorList>
    </citation>
    <scope>NUCLEOTIDE SEQUENCE [LARGE SCALE GENOMIC DNA]</scope>
    <source>
        <strain evidence="3">Ar21-2</strain>
    </source>
</reference>
<organism evidence="2 3">
    <name type="scientific">Armillaria gallica</name>
    <name type="common">Bulbous honey fungus</name>
    <name type="synonym">Armillaria bulbosa</name>
    <dbReference type="NCBI Taxonomy" id="47427"/>
    <lineage>
        <taxon>Eukaryota</taxon>
        <taxon>Fungi</taxon>
        <taxon>Dikarya</taxon>
        <taxon>Basidiomycota</taxon>
        <taxon>Agaricomycotina</taxon>
        <taxon>Agaricomycetes</taxon>
        <taxon>Agaricomycetidae</taxon>
        <taxon>Agaricales</taxon>
        <taxon>Marasmiineae</taxon>
        <taxon>Physalacriaceae</taxon>
        <taxon>Armillaria</taxon>
    </lineage>
</organism>
<evidence type="ECO:0000256" key="1">
    <source>
        <dbReference type="SAM" id="MobiDB-lite"/>
    </source>
</evidence>
<evidence type="ECO:0000313" key="2">
    <source>
        <dbReference type="EMBL" id="PBK84464.1"/>
    </source>
</evidence>
<feature type="compositionally biased region" description="Basic and acidic residues" evidence="1">
    <location>
        <begin position="111"/>
        <end position="125"/>
    </location>
</feature>
<proteinExistence type="predicted"/>
<dbReference type="AlphaFoldDB" id="A0A2H3CSQ8"/>
<dbReference type="OrthoDB" id="3247165at2759"/>